<keyword evidence="3" id="KW-0442">Lipid degradation</keyword>
<dbReference type="SUPFAM" id="SSF49562">
    <property type="entry name" value="C2 domain (Calcium/lipid-binding domain, CaLB)"/>
    <property type="match status" value="1"/>
</dbReference>
<dbReference type="PROSITE" id="PS50008">
    <property type="entry name" value="PIPLC_Y_DOMAIN"/>
    <property type="match status" value="1"/>
</dbReference>
<dbReference type="GO" id="GO:0016042">
    <property type="term" value="P:lipid catabolic process"/>
    <property type="evidence" value="ECO:0007669"/>
    <property type="project" value="UniProtKB-KW"/>
</dbReference>
<dbReference type="AlphaFoldDB" id="A0A7M6DS05"/>
<dbReference type="CDD" id="cd00275">
    <property type="entry name" value="C2_PLC_like"/>
    <property type="match status" value="1"/>
</dbReference>
<feature type="domain" description="PI-PLC Y-box" evidence="5">
    <location>
        <begin position="16"/>
        <end position="41"/>
    </location>
</feature>
<protein>
    <recommendedName>
        <fullName evidence="1">phosphoinositide phospholipase C</fullName>
        <ecNumber evidence="1">3.1.4.11</ecNumber>
    </recommendedName>
</protein>
<keyword evidence="2" id="KW-0378">Hydrolase</keyword>
<organism evidence="6 7">
    <name type="scientific">Clytia hemisphaerica</name>
    <dbReference type="NCBI Taxonomy" id="252671"/>
    <lineage>
        <taxon>Eukaryota</taxon>
        <taxon>Metazoa</taxon>
        <taxon>Cnidaria</taxon>
        <taxon>Hydrozoa</taxon>
        <taxon>Hydroidolina</taxon>
        <taxon>Leptothecata</taxon>
        <taxon>Obeliida</taxon>
        <taxon>Clytiidae</taxon>
        <taxon>Clytia</taxon>
    </lineage>
</organism>
<evidence type="ECO:0000313" key="6">
    <source>
        <dbReference type="EnsemblMetazoa" id="CLYHEMP025837.1"/>
    </source>
</evidence>
<dbReference type="PANTHER" id="PTHR10336">
    <property type="entry name" value="PHOSPHOINOSITIDE-SPECIFIC PHOSPHOLIPASE C FAMILY PROTEIN"/>
    <property type="match status" value="1"/>
</dbReference>
<keyword evidence="7" id="KW-1185">Reference proteome</keyword>
<dbReference type="PANTHER" id="PTHR10336:SF36">
    <property type="entry name" value="1-PHOSPHATIDYLINOSITOL 4,5-BISPHOSPHATE PHOSPHODIESTERASE BETA-4"/>
    <property type="match status" value="1"/>
</dbReference>
<dbReference type="GO" id="GO:0051209">
    <property type="term" value="P:release of sequestered calcium ion into cytosol"/>
    <property type="evidence" value="ECO:0007669"/>
    <property type="project" value="TreeGrafter"/>
</dbReference>
<evidence type="ECO:0000256" key="2">
    <source>
        <dbReference type="ARBA" id="ARBA00022801"/>
    </source>
</evidence>
<keyword evidence="4" id="KW-0443">Lipid metabolism</keyword>
<dbReference type="EC" id="3.1.4.11" evidence="1"/>
<evidence type="ECO:0000256" key="4">
    <source>
        <dbReference type="ARBA" id="ARBA00023098"/>
    </source>
</evidence>
<evidence type="ECO:0000313" key="7">
    <source>
        <dbReference type="Proteomes" id="UP000594262"/>
    </source>
</evidence>
<evidence type="ECO:0000256" key="3">
    <source>
        <dbReference type="ARBA" id="ARBA00022963"/>
    </source>
</evidence>
<dbReference type="GO" id="GO:0048015">
    <property type="term" value="P:phosphatidylinositol-mediated signaling"/>
    <property type="evidence" value="ECO:0007669"/>
    <property type="project" value="TreeGrafter"/>
</dbReference>
<dbReference type="EnsemblMetazoa" id="CLYHEMT025837.1">
    <property type="protein sequence ID" value="CLYHEMP025837.1"/>
    <property type="gene ID" value="CLYHEMG025837"/>
</dbReference>
<sequence length="217" mass="24357">MTEDSSHGSMVQIRCDNGFYINDGLFIKSNGTGYVLKPSQMTTKGSTYHPQMTKPATGDYSQRIKIEILCGQFVESEHFTDLPVAIEMEIIGAVEKDCQSFYTEPSNNLFNPVWERSTFTFDLSLPSMCLLLVKVVIVSRVNRLVYQTCLPVDLLKTGVRYIPMKSPTGVLRPENGILVHLSHGANVNDRKRIKSTEFCDSVDASSEVVYRSRLLTC</sequence>
<dbReference type="GO" id="GO:0004435">
    <property type="term" value="F:phosphatidylinositol-4,5-bisphosphate phospholipase C activity"/>
    <property type="evidence" value="ECO:0007669"/>
    <property type="project" value="UniProtKB-EC"/>
</dbReference>
<dbReference type="InterPro" id="IPR035892">
    <property type="entry name" value="C2_domain_sf"/>
</dbReference>
<dbReference type="InterPro" id="IPR001192">
    <property type="entry name" value="PI-PLC_fam"/>
</dbReference>
<dbReference type="Proteomes" id="UP000594262">
    <property type="component" value="Unplaced"/>
</dbReference>
<dbReference type="OrthoDB" id="6416251at2759"/>
<reference evidence="6" key="1">
    <citation type="submission" date="2021-01" db="UniProtKB">
        <authorList>
            <consortium name="EnsemblMetazoa"/>
        </authorList>
    </citation>
    <scope>IDENTIFICATION</scope>
</reference>
<evidence type="ECO:0000259" key="5">
    <source>
        <dbReference type="PROSITE" id="PS50008"/>
    </source>
</evidence>
<name>A0A7M6DS05_9CNID</name>
<dbReference type="InterPro" id="IPR001711">
    <property type="entry name" value="PLipase_C_Pinositol-sp_Y"/>
</dbReference>
<proteinExistence type="predicted"/>
<evidence type="ECO:0000256" key="1">
    <source>
        <dbReference type="ARBA" id="ARBA00012368"/>
    </source>
</evidence>
<accession>A0A7M6DS05</accession>
<dbReference type="Gene3D" id="2.60.40.150">
    <property type="entry name" value="C2 domain"/>
    <property type="match status" value="1"/>
</dbReference>